<evidence type="ECO:0000313" key="13">
    <source>
        <dbReference type="Proteomes" id="UP000095282"/>
    </source>
</evidence>
<feature type="compositionally biased region" description="Polar residues" evidence="11">
    <location>
        <begin position="32"/>
        <end position="55"/>
    </location>
</feature>
<evidence type="ECO:0000256" key="9">
    <source>
        <dbReference type="ARBA" id="ARBA00023034"/>
    </source>
</evidence>
<feature type="transmembrane region" description="Helical" evidence="12">
    <location>
        <begin position="190"/>
        <end position="209"/>
    </location>
</feature>
<keyword evidence="4" id="KW-0813">Transport</keyword>
<evidence type="ECO:0000256" key="3">
    <source>
        <dbReference type="ARBA" id="ARBA00009727"/>
    </source>
</evidence>
<evidence type="ECO:0000256" key="1">
    <source>
        <dbReference type="ARBA" id="ARBA00004477"/>
    </source>
</evidence>
<dbReference type="eggNOG" id="KOG3094">
    <property type="taxonomic scope" value="Eukaryota"/>
</dbReference>
<dbReference type="GO" id="GO:0006888">
    <property type="term" value="P:endoplasmic reticulum to Golgi vesicle-mediated transport"/>
    <property type="evidence" value="ECO:0007669"/>
    <property type="project" value="InterPro"/>
</dbReference>
<evidence type="ECO:0000256" key="11">
    <source>
        <dbReference type="SAM" id="MobiDB-lite"/>
    </source>
</evidence>
<evidence type="ECO:0000256" key="4">
    <source>
        <dbReference type="ARBA" id="ARBA00022448"/>
    </source>
</evidence>
<dbReference type="Proteomes" id="UP000095282">
    <property type="component" value="Unplaced"/>
</dbReference>
<sequence>MSNDWGNDWNTDTWNTGYSQPQQPAAPASPPVQDNSYSSGYGGYTQQTSTNQGYDNSGYGGQPFGSTQQNNQFGGAPGGGAGYGQQQQQQNYGYSQNNGFGGFQPQQLMSDPMLNAAKQFGGQFAEQQKEKLTKYLGTFNLKYYFAVDNAYVGKKLGILFFPFFHKDWSLKFAGSSDPSPARDDVNAPDLYIPLMSFLTYILVSGFVLGTQGRFSPEILGILTSNALIWVILENIVIFISKYILNISQALSVWHSLAYSTYKFAHMIVCLLLFMIGDKTFYYCALAYSSLVLVLFLLRSVSHFMFDTSGSYGSEEGRKRKLILVAFVVITQPLIMWWLTSTQIQSTAPRMVVGHECVASNYDYDKFGLAQLALSKMSGGGGSKAKQFMTNDGDIDYEALLKMPKEDFEGM</sequence>
<keyword evidence="10 12" id="KW-0472">Membrane</keyword>
<dbReference type="GO" id="GO:0005789">
    <property type="term" value="C:endoplasmic reticulum membrane"/>
    <property type="evidence" value="ECO:0007669"/>
    <property type="project" value="UniProtKB-SubCell"/>
</dbReference>
<keyword evidence="5 12" id="KW-0812">Transmembrane</keyword>
<dbReference type="WBParaSite" id="Csp11.Scaffold630.g20037.t1">
    <property type="protein sequence ID" value="Csp11.Scaffold630.g20037.t1"/>
    <property type="gene ID" value="Csp11.Scaffold630.g20037"/>
</dbReference>
<dbReference type="Pfam" id="PF03878">
    <property type="entry name" value="YIF1"/>
    <property type="match status" value="1"/>
</dbReference>
<feature type="transmembrane region" description="Helical" evidence="12">
    <location>
        <begin position="279"/>
        <end position="300"/>
    </location>
</feature>
<dbReference type="InterPro" id="IPR005578">
    <property type="entry name" value="Yif1_fam"/>
</dbReference>
<evidence type="ECO:0000256" key="6">
    <source>
        <dbReference type="ARBA" id="ARBA00022824"/>
    </source>
</evidence>
<feature type="region of interest" description="Disordered" evidence="11">
    <location>
        <begin position="1"/>
        <end position="94"/>
    </location>
</feature>
<dbReference type="PANTHER" id="PTHR14083:SF0">
    <property type="entry name" value="YIP1D-INTERACTING FACTOR 1, ISOFORM C"/>
    <property type="match status" value="1"/>
</dbReference>
<keyword evidence="6" id="KW-0256">Endoplasmic reticulum</keyword>
<dbReference type="AlphaFoldDB" id="A0A1I7UWG9"/>
<keyword evidence="9" id="KW-0333">Golgi apparatus</keyword>
<name>A0A1I7UWG9_9PELO</name>
<reference evidence="14" key="1">
    <citation type="submission" date="2016-11" db="UniProtKB">
        <authorList>
            <consortium name="WormBaseParasite"/>
        </authorList>
    </citation>
    <scope>IDENTIFICATION</scope>
</reference>
<dbReference type="GO" id="GO:0015031">
    <property type="term" value="P:protein transport"/>
    <property type="evidence" value="ECO:0007669"/>
    <property type="project" value="UniProtKB-KW"/>
</dbReference>
<evidence type="ECO:0000256" key="8">
    <source>
        <dbReference type="ARBA" id="ARBA00022989"/>
    </source>
</evidence>
<feature type="transmembrane region" description="Helical" evidence="12">
    <location>
        <begin position="256"/>
        <end position="273"/>
    </location>
</feature>
<dbReference type="PANTHER" id="PTHR14083">
    <property type="entry name" value="YIP1 INTERACTING FACTOR HOMOLOG YIF1 PROTEIN"/>
    <property type="match status" value="1"/>
</dbReference>
<feature type="transmembrane region" description="Helical" evidence="12">
    <location>
        <begin position="321"/>
        <end position="339"/>
    </location>
</feature>
<evidence type="ECO:0000256" key="12">
    <source>
        <dbReference type="SAM" id="Phobius"/>
    </source>
</evidence>
<organism evidence="13 14">
    <name type="scientific">Caenorhabditis tropicalis</name>
    <dbReference type="NCBI Taxonomy" id="1561998"/>
    <lineage>
        <taxon>Eukaryota</taxon>
        <taxon>Metazoa</taxon>
        <taxon>Ecdysozoa</taxon>
        <taxon>Nematoda</taxon>
        <taxon>Chromadorea</taxon>
        <taxon>Rhabditida</taxon>
        <taxon>Rhabditina</taxon>
        <taxon>Rhabditomorpha</taxon>
        <taxon>Rhabditoidea</taxon>
        <taxon>Rhabditidae</taxon>
        <taxon>Peloderinae</taxon>
        <taxon>Caenorhabditis</taxon>
    </lineage>
</organism>
<protein>
    <submittedName>
        <fullName evidence="14">Protein transport protein yif1</fullName>
    </submittedName>
</protein>
<evidence type="ECO:0000256" key="5">
    <source>
        <dbReference type="ARBA" id="ARBA00022692"/>
    </source>
</evidence>
<evidence type="ECO:0000256" key="2">
    <source>
        <dbReference type="ARBA" id="ARBA00004653"/>
    </source>
</evidence>
<feature type="compositionally biased region" description="Low complexity" evidence="11">
    <location>
        <begin position="84"/>
        <end position="94"/>
    </location>
</feature>
<dbReference type="GO" id="GO:0030134">
    <property type="term" value="C:COPII-coated ER to Golgi transport vesicle"/>
    <property type="evidence" value="ECO:0007669"/>
    <property type="project" value="TreeGrafter"/>
</dbReference>
<comment type="subcellular location">
    <subcellularLocation>
        <location evidence="1">Endoplasmic reticulum membrane</location>
        <topology evidence="1">Multi-pass membrane protein</topology>
    </subcellularLocation>
    <subcellularLocation>
        <location evidence="2">Golgi apparatus membrane</location>
        <topology evidence="2">Multi-pass membrane protein</topology>
    </subcellularLocation>
</comment>
<dbReference type="GO" id="GO:0005793">
    <property type="term" value="C:endoplasmic reticulum-Golgi intermediate compartment"/>
    <property type="evidence" value="ECO:0007669"/>
    <property type="project" value="TreeGrafter"/>
</dbReference>
<comment type="similarity">
    <text evidence="3">Belongs to the YIF1 family.</text>
</comment>
<evidence type="ECO:0000256" key="10">
    <source>
        <dbReference type="ARBA" id="ARBA00023136"/>
    </source>
</evidence>
<evidence type="ECO:0000313" key="14">
    <source>
        <dbReference type="WBParaSite" id="Csp11.Scaffold630.g20037.t1"/>
    </source>
</evidence>
<feature type="compositionally biased region" description="Polar residues" evidence="11">
    <location>
        <begin position="1"/>
        <end position="18"/>
    </location>
</feature>
<evidence type="ECO:0000256" key="7">
    <source>
        <dbReference type="ARBA" id="ARBA00022927"/>
    </source>
</evidence>
<dbReference type="STRING" id="1561998.A0A1I7UWG9"/>
<keyword evidence="8 12" id="KW-1133">Transmembrane helix</keyword>
<accession>A0A1I7UWG9</accession>
<proteinExistence type="inferred from homology"/>
<feature type="transmembrane region" description="Helical" evidence="12">
    <location>
        <begin position="221"/>
        <end position="244"/>
    </location>
</feature>
<keyword evidence="13" id="KW-1185">Reference proteome</keyword>
<keyword evidence="7" id="KW-0653">Protein transport</keyword>
<dbReference type="GO" id="GO:0000139">
    <property type="term" value="C:Golgi membrane"/>
    <property type="evidence" value="ECO:0007669"/>
    <property type="project" value="UniProtKB-SubCell"/>
</dbReference>